<organism evidence="18 19">
    <name type="scientific">Nocardioides potassii</name>
    <dbReference type="NCBI Taxonomy" id="2911371"/>
    <lineage>
        <taxon>Bacteria</taxon>
        <taxon>Bacillati</taxon>
        <taxon>Actinomycetota</taxon>
        <taxon>Actinomycetes</taxon>
        <taxon>Propionibacteriales</taxon>
        <taxon>Nocardioidaceae</taxon>
        <taxon>Nocardioides</taxon>
    </lineage>
</organism>
<evidence type="ECO:0000256" key="16">
    <source>
        <dbReference type="SAM" id="Phobius"/>
    </source>
</evidence>
<evidence type="ECO:0000256" key="9">
    <source>
        <dbReference type="ARBA" id="ARBA00022723"/>
    </source>
</evidence>
<sequence length="672" mass="70313">MSRSPRLPAAWARGLAAALTGLTLLLVGWCVAAAFVVDGAPSGADVIRGVAGGVGFGVLGGLVAGRRPQLPLGWLMLAAGLSSAFSSACDALAWWAVGRDLGALAEAAYWMAGWSWAPGYLLPVTLVLLLFPTGRPPSPRWRPVVALSWVVVLVATAGWALTPYEEQDFAPPPAFADAEPVLAVPGAGVLLTVALPLFLVCAVAGVASVVVRWRRSEPRSHDRDQLSWLVLAAAVLAGLLGIALVTPGTGPGLIAVAMLAVPLALAVAILRRGLWQLDLVLDRSLVYGGLTLAVVVVYAALVWLAGSLTDGVGPDLRIAAVVVAAVATAPLRDRLQLAVNRLLYGDRDDPEAAMARLADRLDAATHPADVLPAVAQGIVRTLRVPWAEVETARGARGGAGTPTGLAVDVPLHYQGREVGTMRVAPRAGESGLGARELAVLERLARQAALAAHAAALSEDLVRSRERLVLSREEERRRLRRDLHDDLGPTLAATAMKLESTRDLVARDPEAAAAALDVAAERLRASVAGVRRIVDDLRPPSLDGLGLAGALREQLDQFGDSVELCLDVRVPDELLRTLPAAVDVAAYRIASEAVTNAVRHAQPTRVDVVLEVVDHELALTVTDNGTGMPEHVRAGVGLESVHHRAAEVGGTCAIHTRPGAGTVLSARLPLETP</sequence>
<feature type="transmembrane region" description="Helical" evidence="16">
    <location>
        <begin position="143"/>
        <end position="161"/>
    </location>
</feature>
<reference evidence="18 19" key="1">
    <citation type="submission" date="2022-01" db="EMBL/GenBank/DDBJ databases">
        <title>Nocardioides sp. nov., an actinomycete isolated from mining soil.</title>
        <authorList>
            <person name="Liu L."/>
        </authorList>
    </citation>
    <scope>NUCLEOTIDE SEQUENCE [LARGE SCALE GENOMIC DNA]</scope>
    <source>
        <strain evidence="18 19">KLBMP 9356</strain>
    </source>
</reference>
<name>A0ABS9HDZ9_9ACTN</name>
<comment type="function">
    <text evidence="14">Member of the two-component regulatory system NreB/NreC involved in the control of dissimilatory nitrate/nitrite reduction in response to oxygen. NreB functions as a direct oxygen sensor histidine kinase which is autophosphorylated, in the absence of oxygen, probably at the conserved histidine residue, and transfers its phosphate group probably to a conserved aspartate residue of NreC. NreB/NreC activates the expression of the nitrate (narGHJI) and nitrite (nir) reductase operons, as well as the putative nitrate transporter gene narT.</text>
</comment>
<dbReference type="InterPro" id="IPR004358">
    <property type="entry name" value="Sig_transdc_His_kin-like_C"/>
</dbReference>
<evidence type="ECO:0000256" key="10">
    <source>
        <dbReference type="ARBA" id="ARBA00022777"/>
    </source>
</evidence>
<comment type="subcellular location">
    <subcellularLocation>
        <location evidence="3">Cytoplasm</location>
    </subcellularLocation>
</comment>
<evidence type="ECO:0000256" key="15">
    <source>
        <dbReference type="ARBA" id="ARBA00030800"/>
    </source>
</evidence>
<keyword evidence="16" id="KW-0812">Transmembrane</keyword>
<evidence type="ECO:0000313" key="18">
    <source>
        <dbReference type="EMBL" id="MCF6379361.1"/>
    </source>
</evidence>
<dbReference type="Gene3D" id="3.30.565.10">
    <property type="entry name" value="Histidine kinase-like ATPase, C-terminal domain"/>
    <property type="match status" value="1"/>
</dbReference>
<dbReference type="RefSeq" id="WP_236404311.1">
    <property type="nucleotide sequence ID" value="NZ_JAKJHZ010000010.1"/>
</dbReference>
<feature type="transmembrane region" description="Helical" evidence="16">
    <location>
        <begin position="109"/>
        <end position="131"/>
    </location>
</feature>
<evidence type="ECO:0000256" key="14">
    <source>
        <dbReference type="ARBA" id="ARBA00024827"/>
    </source>
</evidence>
<feature type="transmembrane region" description="Helical" evidence="16">
    <location>
        <begin position="285"/>
        <end position="304"/>
    </location>
</feature>
<evidence type="ECO:0000259" key="17">
    <source>
        <dbReference type="PROSITE" id="PS50109"/>
    </source>
</evidence>
<dbReference type="CDD" id="cd16917">
    <property type="entry name" value="HATPase_UhpB-NarQ-NarX-like"/>
    <property type="match status" value="1"/>
</dbReference>
<keyword evidence="9" id="KW-0479">Metal-binding</keyword>
<dbReference type="Proteomes" id="UP001201161">
    <property type="component" value="Unassembled WGS sequence"/>
</dbReference>
<dbReference type="EC" id="2.7.13.3" evidence="4"/>
<evidence type="ECO:0000256" key="1">
    <source>
        <dbReference type="ARBA" id="ARBA00000085"/>
    </source>
</evidence>
<keyword evidence="7" id="KW-0963">Cytoplasm</keyword>
<evidence type="ECO:0000256" key="4">
    <source>
        <dbReference type="ARBA" id="ARBA00012438"/>
    </source>
</evidence>
<dbReference type="InterPro" id="IPR005467">
    <property type="entry name" value="His_kinase_dom"/>
</dbReference>
<comment type="catalytic activity">
    <reaction evidence="1">
        <text>ATP + protein L-histidine = ADP + protein N-phospho-L-histidine.</text>
        <dbReference type="EC" id="2.7.13.3"/>
    </reaction>
</comment>
<keyword evidence="16" id="KW-1133">Transmembrane helix</keyword>
<feature type="transmembrane region" description="Helical" evidence="16">
    <location>
        <begin position="72"/>
        <end position="97"/>
    </location>
</feature>
<evidence type="ECO:0000256" key="6">
    <source>
        <dbReference type="ARBA" id="ARBA00022485"/>
    </source>
</evidence>
<keyword evidence="10 18" id="KW-0418">Kinase</keyword>
<dbReference type="PROSITE" id="PS50109">
    <property type="entry name" value="HIS_KIN"/>
    <property type="match status" value="1"/>
</dbReference>
<comment type="cofactor">
    <cofactor evidence="2">
        <name>[4Fe-4S] cluster</name>
        <dbReference type="ChEBI" id="CHEBI:49883"/>
    </cofactor>
</comment>
<dbReference type="Pfam" id="PF07730">
    <property type="entry name" value="HisKA_3"/>
    <property type="match status" value="1"/>
</dbReference>
<dbReference type="InterPro" id="IPR050482">
    <property type="entry name" value="Sensor_HK_TwoCompSys"/>
</dbReference>
<keyword evidence="11" id="KW-0408">Iron</keyword>
<feature type="transmembrane region" description="Helical" evidence="16">
    <location>
        <begin position="252"/>
        <end position="273"/>
    </location>
</feature>
<feature type="transmembrane region" description="Helical" evidence="16">
    <location>
        <begin position="46"/>
        <end position="65"/>
    </location>
</feature>
<dbReference type="PRINTS" id="PR00344">
    <property type="entry name" value="BCTRLSENSOR"/>
</dbReference>
<evidence type="ECO:0000256" key="7">
    <source>
        <dbReference type="ARBA" id="ARBA00022490"/>
    </source>
</evidence>
<evidence type="ECO:0000256" key="5">
    <source>
        <dbReference type="ARBA" id="ARBA00017322"/>
    </source>
</evidence>
<accession>A0ABS9HDZ9</accession>
<keyword evidence="13" id="KW-0411">Iron-sulfur</keyword>
<evidence type="ECO:0000256" key="2">
    <source>
        <dbReference type="ARBA" id="ARBA00001966"/>
    </source>
</evidence>
<evidence type="ECO:0000256" key="3">
    <source>
        <dbReference type="ARBA" id="ARBA00004496"/>
    </source>
</evidence>
<dbReference type="InterPro" id="IPR003594">
    <property type="entry name" value="HATPase_dom"/>
</dbReference>
<dbReference type="GO" id="GO:0016301">
    <property type="term" value="F:kinase activity"/>
    <property type="evidence" value="ECO:0007669"/>
    <property type="project" value="UniProtKB-KW"/>
</dbReference>
<feature type="transmembrane region" description="Helical" evidence="16">
    <location>
        <begin position="181"/>
        <end position="214"/>
    </location>
</feature>
<dbReference type="SMART" id="SM00387">
    <property type="entry name" value="HATPase_c"/>
    <property type="match status" value="1"/>
</dbReference>
<dbReference type="SUPFAM" id="SSF55874">
    <property type="entry name" value="ATPase domain of HSP90 chaperone/DNA topoisomerase II/histidine kinase"/>
    <property type="match status" value="1"/>
</dbReference>
<dbReference type="Gene3D" id="1.20.5.1930">
    <property type="match status" value="1"/>
</dbReference>
<feature type="domain" description="Histidine kinase" evidence="17">
    <location>
        <begin position="481"/>
        <end position="671"/>
    </location>
</feature>
<dbReference type="InterPro" id="IPR011712">
    <property type="entry name" value="Sig_transdc_His_kin_sub3_dim/P"/>
</dbReference>
<evidence type="ECO:0000256" key="8">
    <source>
        <dbReference type="ARBA" id="ARBA00022679"/>
    </source>
</evidence>
<proteinExistence type="predicted"/>
<feature type="transmembrane region" description="Helical" evidence="16">
    <location>
        <begin position="226"/>
        <end position="246"/>
    </location>
</feature>
<dbReference type="EMBL" id="JAKJHZ010000010">
    <property type="protein sequence ID" value="MCF6379361.1"/>
    <property type="molecule type" value="Genomic_DNA"/>
</dbReference>
<keyword evidence="6" id="KW-0004">4Fe-4S</keyword>
<protein>
    <recommendedName>
        <fullName evidence="5">Oxygen sensor histidine kinase NreB</fullName>
        <ecNumber evidence="4">2.7.13.3</ecNumber>
    </recommendedName>
    <alternativeName>
        <fullName evidence="15">Nitrogen regulation protein B</fullName>
    </alternativeName>
</protein>
<comment type="caution">
    <text evidence="18">The sequence shown here is derived from an EMBL/GenBank/DDBJ whole genome shotgun (WGS) entry which is preliminary data.</text>
</comment>
<evidence type="ECO:0000256" key="12">
    <source>
        <dbReference type="ARBA" id="ARBA00023012"/>
    </source>
</evidence>
<keyword evidence="12" id="KW-0902">Two-component regulatory system</keyword>
<evidence type="ECO:0000313" key="19">
    <source>
        <dbReference type="Proteomes" id="UP001201161"/>
    </source>
</evidence>
<dbReference type="PANTHER" id="PTHR24421">
    <property type="entry name" value="NITRATE/NITRITE SENSOR PROTEIN NARX-RELATED"/>
    <property type="match status" value="1"/>
</dbReference>
<evidence type="ECO:0000256" key="11">
    <source>
        <dbReference type="ARBA" id="ARBA00023004"/>
    </source>
</evidence>
<evidence type="ECO:0000256" key="13">
    <source>
        <dbReference type="ARBA" id="ARBA00023014"/>
    </source>
</evidence>
<keyword evidence="16" id="KW-0472">Membrane</keyword>
<gene>
    <name evidence="18" type="ORF">L2K70_17245</name>
</gene>
<dbReference type="Pfam" id="PF02518">
    <property type="entry name" value="HATPase_c"/>
    <property type="match status" value="1"/>
</dbReference>
<dbReference type="InterPro" id="IPR036890">
    <property type="entry name" value="HATPase_C_sf"/>
</dbReference>
<keyword evidence="8" id="KW-0808">Transferase</keyword>
<keyword evidence="19" id="KW-1185">Reference proteome</keyword>